<dbReference type="EMBL" id="LUUG01000093">
    <property type="protein sequence ID" value="OAI01137.1"/>
    <property type="molecule type" value="Genomic_DNA"/>
</dbReference>
<organism evidence="1 2">
    <name type="scientific">Methylomonas methanica</name>
    <dbReference type="NCBI Taxonomy" id="421"/>
    <lineage>
        <taxon>Bacteria</taxon>
        <taxon>Pseudomonadati</taxon>
        <taxon>Pseudomonadota</taxon>
        <taxon>Gammaproteobacteria</taxon>
        <taxon>Methylococcales</taxon>
        <taxon>Methylococcaceae</taxon>
        <taxon>Methylomonas</taxon>
    </lineage>
</organism>
<gene>
    <name evidence="1" type="ORF">A1332_03620</name>
</gene>
<proteinExistence type="predicted"/>
<evidence type="ECO:0000313" key="1">
    <source>
        <dbReference type="EMBL" id="OAI01137.1"/>
    </source>
</evidence>
<reference evidence="2" key="1">
    <citation type="submission" date="2016-03" db="EMBL/GenBank/DDBJ databases">
        <authorList>
            <person name="Heylen K."/>
            <person name="De Vos P."/>
            <person name="Vekeman B."/>
        </authorList>
    </citation>
    <scope>NUCLEOTIDE SEQUENCE [LARGE SCALE GENOMIC DNA]</scope>
    <source>
        <strain evidence="2">R-45363</strain>
    </source>
</reference>
<sequence>MNGLSTLEQAFGGAASRIEGIDRLAGDLNRWYLQQPLECNFLHPCLIGGKPALVCQAGLSRDAEAAFAELAAIARRYGVYLKEDSRQRDDSSILHNRRREVSLVLSFCIGMMGSSRMVTANDLQPVNAVQSVASQLAEPANTMQVKLSVDKDGASTIRLRLRKPPSAAEVMAAYSQKQATLSRDPLAKTEIFNFLSDIYQAESADPANIGADLALMADYFSHYPQAVNLLSELRGQKLILKYKQNTWQTQAFGNQFGVDSVTIYFDTRLGAQLLNDPGCDSTPACSISPADALLHELLHAKLMLLDSQHFIDGGGMAQNLYPFEHEREVINHENRLYQDMNQLDGRARPLRHRHSGELLQVSCPACNPIKQVASSDPSL</sequence>
<evidence type="ECO:0000313" key="2">
    <source>
        <dbReference type="Proteomes" id="UP000078090"/>
    </source>
</evidence>
<dbReference type="Proteomes" id="UP000078090">
    <property type="component" value="Unassembled WGS sequence"/>
</dbReference>
<dbReference type="RefSeq" id="WP_064009675.1">
    <property type="nucleotide sequence ID" value="NZ_LUUG01000093.1"/>
</dbReference>
<dbReference type="AlphaFoldDB" id="A0A177M5Z0"/>
<protein>
    <submittedName>
        <fullName evidence="1">Uncharacterized protein</fullName>
    </submittedName>
</protein>
<dbReference type="OrthoDB" id="5564356at2"/>
<name>A0A177M5Z0_METMH</name>
<comment type="caution">
    <text evidence="1">The sequence shown here is derived from an EMBL/GenBank/DDBJ whole genome shotgun (WGS) entry which is preliminary data.</text>
</comment>
<accession>A0A177M5Z0</accession>